<evidence type="ECO:0000259" key="4">
    <source>
        <dbReference type="PROSITE" id="PS51671"/>
    </source>
</evidence>
<dbReference type="CDD" id="cd02116">
    <property type="entry name" value="ACT"/>
    <property type="match status" value="1"/>
</dbReference>
<dbReference type="InterPro" id="IPR000182">
    <property type="entry name" value="GNAT_dom"/>
</dbReference>
<evidence type="ECO:0000313" key="6">
    <source>
        <dbReference type="Proteomes" id="UP000053923"/>
    </source>
</evidence>
<comment type="caution">
    <text evidence="5">The sequence shown here is derived from an EMBL/GenBank/DDBJ whole genome shotgun (WGS) entry which is preliminary data.</text>
</comment>
<feature type="domain" description="N-acetyltransferase" evidence="3">
    <location>
        <begin position="315"/>
        <end position="466"/>
    </location>
</feature>
<feature type="region of interest" description="Disordered" evidence="1">
    <location>
        <begin position="73"/>
        <end position="117"/>
    </location>
</feature>
<dbReference type="Pfam" id="PF00583">
    <property type="entry name" value="Acetyltransf_1"/>
    <property type="match status" value="1"/>
</dbReference>
<keyword evidence="6" id="KW-1185">Reference proteome</keyword>
<feature type="transmembrane region" description="Helical" evidence="2">
    <location>
        <begin position="24"/>
        <end position="45"/>
    </location>
</feature>
<dbReference type="InterPro" id="IPR002912">
    <property type="entry name" value="ACT_dom"/>
</dbReference>
<feature type="compositionally biased region" description="Basic and acidic residues" evidence="1">
    <location>
        <begin position="86"/>
        <end position="95"/>
    </location>
</feature>
<evidence type="ECO:0000256" key="1">
    <source>
        <dbReference type="SAM" id="MobiDB-lite"/>
    </source>
</evidence>
<feature type="domain" description="ACT" evidence="4">
    <location>
        <begin position="120"/>
        <end position="206"/>
    </location>
</feature>
<dbReference type="GO" id="GO:0016747">
    <property type="term" value="F:acyltransferase activity, transferring groups other than amino-acyl groups"/>
    <property type="evidence" value="ECO:0007669"/>
    <property type="project" value="InterPro"/>
</dbReference>
<dbReference type="CDD" id="cd04301">
    <property type="entry name" value="NAT_SF"/>
    <property type="match status" value="1"/>
</dbReference>
<feature type="transmembrane region" description="Helical" evidence="2">
    <location>
        <begin position="51"/>
        <end position="71"/>
    </location>
</feature>
<organism evidence="5 6">
    <name type="scientific">Streptomyces regalis</name>
    <dbReference type="NCBI Taxonomy" id="68262"/>
    <lineage>
        <taxon>Bacteria</taxon>
        <taxon>Bacillati</taxon>
        <taxon>Actinomycetota</taxon>
        <taxon>Actinomycetes</taxon>
        <taxon>Kitasatosporales</taxon>
        <taxon>Streptomycetaceae</taxon>
        <taxon>Streptomyces</taxon>
    </lineage>
</organism>
<name>A0A117MSD6_9ACTN</name>
<keyword evidence="2" id="KW-0472">Membrane</keyword>
<dbReference type="SUPFAM" id="SSF55729">
    <property type="entry name" value="Acyl-CoA N-acyltransferases (Nat)"/>
    <property type="match status" value="1"/>
</dbReference>
<dbReference type="AlphaFoldDB" id="A0A117MSD6"/>
<evidence type="ECO:0000313" key="5">
    <source>
        <dbReference type="EMBL" id="KUL33204.1"/>
    </source>
</evidence>
<dbReference type="InterPro" id="IPR016181">
    <property type="entry name" value="Acyl_CoA_acyltransferase"/>
</dbReference>
<dbReference type="InterPro" id="IPR045865">
    <property type="entry name" value="ACT-like_dom_sf"/>
</dbReference>
<evidence type="ECO:0000256" key="2">
    <source>
        <dbReference type="SAM" id="Phobius"/>
    </source>
</evidence>
<dbReference type="Gene3D" id="3.40.630.30">
    <property type="match status" value="1"/>
</dbReference>
<evidence type="ECO:0000259" key="3">
    <source>
        <dbReference type="PROSITE" id="PS51186"/>
    </source>
</evidence>
<keyword evidence="2" id="KW-0812">Transmembrane</keyword>
<dbReference type="Proteomes" id="UP000053923">
    <property type="component" value="Unassembled WGS sequence"/>
</dbReference>
<dbReference type="PROSITE" id="PS51671">
    <property type="entry name" value="ACT"/>
    <property type="match status" value="1"/>
</dbReference>
<dbReference type="PROSITE" id="PS51186">
    <property type="entry name" value="GNAT"/>
    <property type="match status" value="1"/>
</dbReference>
<dbReference type="EMBL" id="LLZG01000198">
    <property type="protein sequence ID" value="KUL33204.1"/>
    <property type="molecule type" value="Genomic_DNA"/>
</dbReference>
<proteinExistence type="predicted"/>
<sequence length="487" mass="51624">MSRDMSDVTRAKHGRPVHHWRRDVIELAALFTAVAVADAVANLIGHGPDGPTLLLASAVVLVATAGFHTWWARRHGHAPPTGDTGARPRSEKRAGQSDAGPSDRSQDAAAPAPGDSALWRMRTTVKDEPGSLAALCTALAELRVDILSLQTHPLADGTVDEFLLRAPGGLAAAEITRAVSVAGGAGTWIERADAHDLVDAPTRVLGLATRTALDAAELPLALRQLLGRCTIRSLPAVPAGGGRGPEPVATEGALEDTVMRLRAPEGGVITVERPYLPFTPTEFARARALVELDARLGPRVPRSQDVLTLPEGNEITVRRADTGDLQDAKEMHERCSARTLGMRYHGPIGDADRYLNHLLSPRFGRTLAVQTASGRIVGLGHLLWDGDETEVALLVEDAWQRRGIGSELLRRLVGMAVDAGCESVYAVTQSSNTGMVAAMRGLGLPLDYQIEEGTLVITARLAPPVQPEDGAVEVAERLSSAGELGKA</sequence>
<dbReference type="OrthoDB" id="5516749at2"/>
<gene>
    <name evidence="5" type="ORF">ADL12_22050</name>
</gene>
<accession>A0A117MSD6</accession>
<keyword evidence="2" id="KW-1133">Transmembrane helix</keyword>
<dbReference type="SUPFAM" id="SSF55021">
    <property type="entry name" value="ACT-like"/>
    <property type="match status" value="1"/>
</dbReference>
<reference evidence="6" key="1">
    <citation type="submission" date="2015-10" db="EMBL/GenBank/DDBJ databases">
        <authorList>
            <person name="Ju K.-S."/>
            <person name="Doroghazi J.R."/>
            <person name="Metcalf W.W."/>
        </authorList>
    </citation>
    <scope>NUCLEOTIDE SEQUENCE [LARGE SCALE GENOMIC DNA]</scope>
    <source>
        <strain evidence="6">NRRL 3151</strain>
    </source>
</reference>
<protein>
    <submittedName>
        <fullName evidence="5">Acetyltransferase</fullName>
    </submittedName>
</protein>
<keyword evidence="5" id="KW-0808">Transferase</keyword>